<comment type="caution">
    <text evidence="1">The sequence shown here is derived from an EMBL/GenBank/DDBJ whole genome shotgun (WGS) entry which is preliminary data.</text>
</comment>
<evidence type="ECO:0000313" key="2">
    <source>
        <dbReference type="Proteomes" id="UP000007148"/>
    </source>
</evidence>
<dbReference type="EMBL" id="CAFZ01000349">
    <property type="protein sequence ID" value="CCA74743.1"/>
    <property type="molecule type" value="Genomic_DNA"/>
</dbReference>
<dbReference type="AlphaFoldDB" id="G4TTV0"/>
<evidence type="ECO:0000313" key="1">
    <source>
        <dbReference type="EMBL" id="CCA74743.1"/>
    </source>
</evidence>
<reference evidence="1 2" key="1">
    <citation type="journal article" date="2011" name="PLoS Pathog.">
        <title>Endophytic Life Strategies Decoded by Genome and Transcriptome Analyses of the Mutualistic Root Symbiont Piriformospora indica.</title>
        <authorList>
            <person name="Zuccaro A."/>
            <person name="Lahrmann U."/>
            <person name="Guldener U."/>
            <person name="Langen G."/>
            <person name="Pfiffi S."/>
            <person name="Biedenkopf D."/>
            <person name="Wong P."/>
            <person name="Samans B."/>
            <person name="Grimm C."/>
            <person name="Basiewicz M."/>
            <person name="Murat C."/>
            <person name="Martin F."/>
            <person name="Kogel K.H."/>
        </authorList>
    </citation>
    <scope>NUCLEOTIDE SEQUENCE [LARGE SCALE GENOMIC DNA]</scope>
    <source>
        <strain evidence="1 2">DSM 11827</strain>
    </source>
</reference>
<gene>
    <name evidence="1" type="ORF">PIIN_08701</name>
</gene>
<proteinExistence type="predicted"/>
<keyword evidence="2" id="KW-1185">Reference proteome</keyword>
<dbReference type="InParanoid" id="G4TTV0"/>
<sequence length="140" mass="16253">MSQTEPAYPRTPVEIWRETFHYVLGPSLSNPIHTSLLGYESYLLRDDESLLQLHAHRDRQRNTLRLVAGSWKLVADQMGDQLVFIHPTGFQIPPDYPITNAEHIYYLEFYSDLPVHLGLLSDEEERNTRTFRRKAGPTTS</sequence>
<organism evidence="1 2">
    <name type="scientific">Serendipita indica (strain DSM 11827)</name>
    <name type="common">Root endophyte fungus</name>
    <name type="synonym">Piriformospora indica</name>
    <dbReference type="NCBI Taxonomy" id="1109443"/>
    <lineage>
        <taxon>Eukaryota</taxon>
        <taxon>Fungi</taxon>
        <taxon>Dikarya</taxon>
        <taxon>Basidiomycota</taxon>
        <taxon>Agaricomycotina</taxon>
        <taxon>Agaricomycetes</taxon>
        <taxon>Sebacinales</taxon>
        <taxon>Serendipitaceae</taxon>
        <taxon>Serendipita</taxon>
    </lineage>
</organism>
<accession>G4TTV0</accession>
<dbReference type="Proteomes" id="UP000007148">
    <property type="component" value="Unassembled WGS sequence"/>
</dbReference>
<name>G4TTV0_SERID</name>
<protein>
    <submittedName>
        <fullName evidence="1">Uncharacterized protein</fullName>
    </submittedName>
</protein>
<dbReference type="HOGENOM" id="CLU_1835909_0_0_1"/>